<dbReference type="RefSeq" id="WP_109985430.1">
    <property type="nucleotide sequence ID" value="NZ_QGTD01000019.1"/>
</dbReference>
<name>A0A317KZC7_9BACI</name>
<keyword evidence="5" id="KW-1185">Reference proteome</keyword>
<dbReference type="Pfam" id="PF00072">
    <property type="entry name" value="Response_reg"/>
    <property type="match status" value="1"/>
</dbReference>
<dbReference type="AlphaFoldDB" id="A0A317KZC7"/>
<dbReference type="SUPFAM" id="SSF52172">
    <property type="entry name" value="CheY-like"/>
    <property type="match status" value="1"/>
</dbReference>
<dbReference type="GO" id="GO:0000160">
    <property type="term" value="P:phosphorelay signal transduction system"/>
    <property type="evidence" value="ECO:0007669"/>
    <property type="project" value="InterPro"/>
</dbReference>
<keyword evidence="1 2" id="KW-0597">Phosphoprotein</keyword>
<dbReference type="PANTHER" id="PTHR44591:SF3">
    <property type="entry name" value="RESPONSE REGULATORY DOMAIN-CONTAINING PROTEIN"/>
    <property type="match status" value="1"/>
</dbReference>
<evidence type="ECO:0000256" key="2">
    <source>
        <dbReference type="PROSITE-ProRule" id="PRU00169"/>
    </source>
</evidence>
<dbReference type="EMBL" id="QGTD01000019">
    <property type="protein sequence ID" value="PWU67009.1"/>
    <property type="molecule type" value="Genomic_DNA"/>
</dbReference>
<evidence type="ECO:0000256" key="1">
    <source>
        <dbReference type="ARBA" id="ARBA00022553"/>
    </source>
</evidence>
<protein>
    <submittedName>
        <fullName evidence="4">Response regulator</fullName>
    </submittedName>
</protein>
<comment type="caution">
    <text evidence="4">The sequence shown here is derived from an EMBL/GenBank/DDBJ whole genome shotgun (WGS) entry which is preliminary data.</text>
</comment>
<sequence length="120" mass="13498">MEKTVLVVDDQIGIRMLLEEVISHEGYRVEQAMNGQEALDKIKQDSPDLIMLDYKLPIIDGEALVQLLEEDGFAIPTVVMSGLPERAEGKMKKYSSVRKTIGKPFQLNDIRILVNEIIGN</sequence>
<evidence type="ECO:0000313" key="4">
    <source>
        <dbReference type="EMBL" id="PWU67009.1"/>
    </source>
</evidence>
<dbReference type="OrthoDB" id="9808843at2"/>
<reference evidence="4 5" key="1">
    <citation type="submission" date="2018-05" db="EMBL/GenBank/DDBJ databases">
        <title>Genomic analysis of Gracilibacillus dipsosauri DD1 reveals novel features of a salt-tolerant amylase.</title>
        <authorList>
            <person name="Deutch C.E."/>
            <person name="Yang S."/>
        </authorList>
    </citation>
    <scope>NUCLEOTIDE SEQUENCE [LARGE SCALE GENOMIC DNA]</scope>
    <source>
        <strain evidence="4 5">DD1</strain>
    </source>
</reference>
<organism evidence="4 5">
    <name type="scientific">Gracilibacillus dipsosauri</name>
    <dbReference type="NCBI Taxonomy" id="178340"/>
    <lineage>
        <taxon>Bacteria</taxon>
        <taxon>Bacillati</taxon>
        <taxon>Bacillota</taxon>
        <taxon>Bacilli</taxon>
        <taxon>Bacillales</taxon>
        <taxon>Bacillaceae</taxon>
        <taxon>Gracilibacillus</taxon>
    </lineage>
</organism>
<dbReference type="SMART" id="SM00448">
    <property type="entry name" value="REC"/>
    <property type="match status" value="1"/>
</dbReference>
<evidence type="ECO:0000313" key="5">
    <source>
        <dbReference type="Proteomes" id="UP000245624"/>
    </source>
</evidence>
<dbReference type="PROSITE" id="PS50110">
    <property type="entry name" value="RESPONSE_REGULATORY"/>
    <property type="match status" value="1"/>
</dbReference>
<dbReference type="InterPro" id="IPR011006">
    <property type="entry name" value="CheY-like_superfamily"/>
</dbReference>
<feature type="domain" description="Response regulatory" evidence="3">
    <location>
        <begin position="4"/>
        <end position="118"/>
    </location>
</feature>
<dbReference type="InterPro" id="IPR001789">
    <property type="entry name" value="Sig_transdc_resp-reg_receiver"/>
</dbReference>
<accession>A0A317KZC7</accession>
<feature type="modified residue" description="4-aspartylphosphate" evidence="2">
    <location>
        <position position="53"/>
    </location>
</feature>
<gene>
    <name evidence="4" type="ORF">DLJ74_17455</name>
</gene>
<dbReference type="PANTHER" id="PTHR44591">
    <property type="entry name" value="STRESS RESPONSE REGULATOR PROTEIN 1"/>
    <property type="match status" value="1"/>
</dbReference>
<dbReference type="Gene3D" id="3.40.50.2300">
    <property type="match status" value="1"/>
</dbReference>
<evidence type="ECO:0000259" key="3">
    <source>
        <dbReference type="PROSITE" id="PS50110"/>
    </source>
</evidence>
<dbReference type="Proteomes" id="UP000245624">
    <property type="component" value="Unassembled WGS sequence"/>
</dbReference>
<proteinExistence type="predicted"/>
<dbReference type="InterPro" id="IPR050595">
    <property type="entry name" value="Bact_response_regulator"/>
</dbReference>